<comment type="similarity">
    <text evidence="2 6">Belongs to the class-I pyridoxal-phosphate-dependent aminotransferase family.</text>
</comment>
<keyword evidence="9" id="KW-1185">Reference proteome</keyword>
<evidence type="ECO:0000256" key="1">
    <source>
        <dbReference type="ARBA" id="ARBA00001933"/>
    </source>
</evidence>
<comment type="cofactor">
    <cofactor evidence="1 6">
        <name>pyridoxal 5'-phosphate</name>
        <dbReference type="ChEBI" id="CHEBI:597326"/>
    </cofactor>
</comment>
<evidence type="ECO:0000256" key="5">
    <source>
        <dbReference type="ARBA" id="ARBA00022898"/>
    </source>
</evidence>
<sequence>MTQPLNPLVTELEPDRILTFRKSLSNYSDLVYLTFGEPGFASPKAVKEATKKAIDDDRSHYGNSQGELALRQAALAYLKDRYQLNYPSIDNLIMTAGVTEGIQAIFKTLLTAGDGLLIPDPAYGSYFAALSLAGGVALPINTAKADFKLTPALVDEVIASATVPVRAILFNYPNNPTGVSYSLAELQALADCFERHDLWVISDEIYAELTYEGHHQSMGKLLPERSIVVNGLSKSHAMTGYRLGLIAGPLALIEEIQKVHGSSVFSLPTFVQDGAVAAFKMDRDELAYMIDGYRERRDFAKKELEELGFEVVSPKGAFYLYAKLPDKVNLDAQDFALDLAKNGGVAIIPGTAFSLFDEAKRYVRLSYAADMATLKAGLARLKKYLAKRKD</sequence>
<dbReference type="Pfam" id="PF00155">
    <property type="entry name" value="Aminotran_1_2"/>
    <property type="match status" value="1"/>
</dbReference>
<evidence type="ECO:0000256" key="2">
    <source>
        <dbReference type="ARBA" id="ARBA00007441"/>
    </source>
</evidence>
<dbReference type="InterPro" id="IPR015422">
    <property type="entry name" value="PyrdxlP-dep_Trfase_small"/>
</dbReference>
<dbReference type="EMBL" id="CAUZLR010000001">
    <property type="protein sequence ID" value="CAK1227477.1"/>
    <property type="molecule type" value="Genomic_DNA"/>
</dbReference>
<proteinExistence type="inferred from homology"/>
<dbReference type="InterPro" id="IPR015421">
    <property type="entry name" value="PyrdxlP-dep_Trfase_major"/>
</dbReference>
<evidence type="ECO:0000313" key="9">
    <source>
        <dbReference type="Proteomes" id="UP001314261"/>
    </source>
</evidence>
<dbReference type="Gene3D" id="3.40.640.10">
    <property type="entry name" value="Type I PLP-dependent aspartate aminotransferase-like (Major domain)"/>
    <property type="match status" value="1"/>
</dbReference>
<dbReference type="PROSITE" id="PS00105">
    <property type="entry name" value="AA_TRANSFER_CLASS_1"/>
    <property type="match status" value="1"/>
</dbReference>
<dbReference type="SUPFAM" id="SSF53383">
    <property type="entry name" value="PLP-dependent transferases"/>
    <property type="match status" value="1"/>
</dbReference>
<dbReference type="GO" id="GO:0008483">
    <property type="term" value="F:transaminase activity"/>
    <property type="evidence" value="ECO:0007669"/>
    <property type="project" value="UniProtKB-KW"/>
</dbReference>
<keyword evidence="4 6" id="KW-0808">Transferase</keyword>
<evidence type="ECO:0000256" key="3">
    <source>
        <dbReference type="ARBA" id="ARBA00022576"/>
    </source>
</evidence>
<dbReference type="InterPro" id="IPR050596">
    <property type="entry name" value="AspAT/PAT-like"/>
</dbReference>
<dbReference type="EC" id="2.6.1.-" evidence="6"/>
<evidence type="ECO:0000259" key="7">
    <source>
        <dbReference type="Pfam" id="PF00155"/>
    </source>
</evidence>
<dbReference type="Proteomes" id="UP001314261">
    <property type="component" value="Unassembled WGS sequence"/>
</dbReference>
<keyword evidence="5" id="KW-0663">Pyridoxal phosphate</keyword>
<dbReference type="InterPro" id="IPR004839">
    <property type="entry name" value="Aminotransferase_I/II_large"/>
</dbReference>
<dbReference type="InterPro" id="IPR004838">
    <property type="entry name" value="NHTrfase_class1_PyrdxlP-BS"/>
</dbReference>
<evidence type="ECO:0000256" key="6">
    <source>
        <dbReference type="RuleBase" id="RU000481"/>
    </source>
</evidence>
<keyword evidence="3 6" id="KW-0032">Aminotransferase</keyword>
<dbReference type="CDD" id="cd00609">
    <property type="entry name" value="AAT_like"/>
    <property type="match status" value="1"/>
</dbReference>
<reference evidence="8 9" key="1">
    <citation type="submission" date="2023-10" db="EMBL/GenBank/DDBJ databases">
        <authorList>
            <person name="Botero Cardona J."/>
        </authorList>
    </citation>
    <scope>NUCLEOTIDE SEQUENCE [LARGE SCALE GENOMIC DNA]</scope>
    <source>
        <strain evidence="8 9">R-54839</strain>
    </source>
</reference>
<evidence type="ECO:0000256" key="4">
    <source>
        <dbReference type="ARBA" id="ARBA00022679"/>
    </source>
</evidence>
<comment type="caution">
    <text evidence="8">The sequence shown here is derived from an EMBL/GenBank/DDBJ whole genome shotgun (WGS) entry which is preliminary data.</text>
</comment>
<dbReference type="PANTHER" id="PTHR46383:SF4">
    <property type="entry name" value="AMINOTRANSFERASE"/>
    <property type="match status" value="1"/>
</dbReference>
<feature type="domain" description="Aminotransferase class I/classII large" evidence="7">
    <location>
        <begin position="29"/>
        <end position="380"/>
    </location>
</feature>
<dbReference type="PANTHER" id="PTHR46383">
    <property type="entry name" value="ASPARTATE AMINOTRANSFERASE"/>
    <property type="match status" value="1"/>
</dbReference>
<accession>A0ABN9YN90</accession>
<dbReference type="Gene3D" id="3.90.1150.10">
    <property type="entry name" value="Aspartate Aminotransferase, domain 1"/>
    <property type="match status" value="1"/>
</dbReference>
<evidence type="ECO:0000313" key="8">
    <source>
        <dbReference type="EMBL" id="CAK1227477.1"/>
    </source>
</evidence>
<gene>
    <name evidence="8" type="ORF">R54839_PPFHFPJH_00266</name>
</gene>
<dbReference type="InterPro" id="IPR015424">
    <property type="entry name" value="PyrdxlP-dep_Trfase"/>
</dbReference>
<protein>
    <recommendedName>
        <fullName evidence="6">Aminotransferase</fullName>
        <ecNumber evidence="6">2.6.1.-</ecNumber>
    </recommendedName>
</protein>
<name>A0ABN9YN90_9LACO</name>
<organism evidence="8 9">
    <name type="scientific">Fructobacillus fructosus</name>
    <dbReference type="NCBI Taxonomy" id="1631"/>
    <lineage>
        <taxon>Bacteria</taxon>
        <taxon>Bacillati</taxon>
        <taxon>Bacillota</taxon>
        <taxon>Bacilli</taxon>
        <taxon>Lactobacillales</taxon>
        <taxon>Lactobacillaceae</taxon>
        <taxon>Fructobacillus</taxon>
    </lineage>
</organism>
<dbReference type="RefSeq" id="WP_338345864.1">
    <property type="nucleotide sequence ID" value="NZ_CAUZLR010000001.1"/>
</dbReference>